<dbReference type="InterPro" id="IPR015376">
    <property type="entry name" value="Znr_NADH_PPase"/>
</dbReference>
<dbReference type="PANTHER" id="PTHR42904:SF6">
    <property type="entry name" value="NAD-CAPPED RNA HYDROLASE NUDT12"/>
    <property type="match status" value="1"/>
</dbReference>
<evidence type="ECO:0000256" key="9">
    <source>
        <dbReference type="ARBA" id="ARBA00023679"/>
    </source>
</evidence>
<evidence type="ECO:0000256" key="10">
    <source>
        <dbReference type="SAM" id="MobiDB-lite"/>
    </source>
</evidence>
<dbReference type="NCBIfam" id="NF001299">
    <property type="entry name" value="PRK00241.1"/>
    <property type="match status" value="1"/>
</dbReference>
<keyword evidence="13" id="KW-1185">Reference proteome</keyword>
<dbReference type="SUPFAM" id="SSF55811">
    <property type="entry name" value="Nudix"/>
    <property type="match status" value="1"/>
</dbReference>
<dbReference type="Pfam" id="PF09297">
    <property type="entry name" value="Zn_ribbon_NUD"/>
    <property type="match status" value="1"/>
</dbReference>
<proteinExistence type="inferred from homology"/>
<dbReference type="Gene3D" id="3.90.79.20">
    <property type="match status" value="1"/>
</dbReference>
<keyword evidence="7" id="KW-0460">Magnesium</keyword>
<comment type="cofactor">
    <cofactor evidence="2">
        <name>Zn(2+)</name>
        <dbReference type="ChEBI" id="CHEBI:29105"/>
    </cofactor>
</comment>
<name>A0ABS5UPM2_9BIFI</name>
<keyword evidence="5" id="KW-0479">Metal-binding</keyword>
<dbReference type="InterPro" id="IPR049734">
    <property type="entry name" value="NudC-like_C"/>
</dbReference>
<evidence type="ECO:0000256" key="3">
    <source>
        <dbReference type="ARBA" id="ARBA00009595"/>
    </source>
</evidence>
<feature type="region of interest" description="Disordered" evidence="10">
    <location>
        <begin position="122"/>
        <end position="165"/>
    </location>
</feature>
<comment type="caution">
    <text evidence="12">The sequence shown here is derived from an EMBL/GenBank/DDBJ whole genome shotgun (WGS) entry which is preliminary data.</text>
</comment>
<dbReference type="CDD" id="cd03429">
    <property type="entry name" value="NUDIX_NADH_pyrophosphatase_Nudt13"/>
    <property type="match status" value="1"/>
</dbReference>
<evidence type="ECO:0000256" key="8">
    <source>
        <dbReference type="ARBA" id="ARBA00023027"/>
    </source>
</evidence>
<gene>
    <name evidence="12" type="primary">nudC</name>
    <name evidence="12" type="ORF">JS528_05715</name>
</gene>
<dbReference type="InterPro" id="IPR015797">
    <property type="entry name" value="NUDIX_hydrolase-like_dom_sf"/>
</dbReference>
<keyword evidence="8" id="KW-0520">NAD</keyword>
<evidence type="ECO:0000256" key="6">
    <source>
        <dbReference type="ARBA" id="ARBA00022801"/>
    </source>
</evidence>
<evidence type="ECO:0000256" key="2">
    <source>
        <dbReference type="ARBA" id="ARBA00001947"/>
    </source>
</evidence>
<keyword evidence="6 12" id="KW-0378">Hydrolase</keyword>
<evidence type="ECO:0000313" key="12">
    <source>
        <dbReference type="EMBL" id="MBT1172857.1"/>
    </source>
</evidence>
<dbReference type="PROSITE" id="PS00893">
    <property type="entry name" value="NUDIX_BOX"/>
    <property type="match status" value="1"/>
</dbReference>
<dbReference type="EMBL" id="JAFEJS010000004">
    <property type="protein sequence ID" value="MBT1172857.1"/>
    <property type="molecule type" value="Genomic_DNA"/>
</dbReference>
<dbReference type="Proteomes" id="UP000773064">
    <property type="component" value="Unassembled WGS sequence"/>
</dbReference>
<dbReference type="PANTHER" id="PTHR42904">
    <property type="entry name" value="NUDIX HYDROLASE, NUDC SUBFAMILY"/>
    <property type="match status" value="1"/>
</dbReference>
<dbReference type="EC" id="3.6.1.22" evidence="4"/>
<dbReference type="Pfam" id="PF00293">
    <property type="entry name" value="NUDIX"/>
    <property type="match status" value="1"/>
</dbReference>
<evidence type="ECO:0000256" key="1">
    <source>
        <dbReference type="ARBA" id="ARBA00001946"/>
    </source>
</evidence>
<reference evidence="12 13" key="1">
    <citation type="journal article" date="2021" name="Environ. Microbiol.">
        <title>Genetic insights into the dark matter of the mammalian gut microbiota through targeted genome reconstruction.</title>
        <authorList>
            <person name="Lugli G.A."/>
            <person name="Alessandri G."/>
            <person name="Milani C."/>
            <person name="Viappiani A."/>
            <person name="Fontana F."/>
            <person name="Tarracchini C."/>
            <person name="Mancabelli L."/>
            <person name="Argentini C."/>
            <person name="Ruiz L."/>
            <person name="Margolles A."/>
            <person name="van Sinderen D."/>
            <person name="Turroni F."/>
            <person name="Ventura M."/>
        </authorList>
    </citation>
    <scope>NUCLEOTIDE SEQUENCE [LARGE SCALE GENOMIC DNA]</scope>
    <source>
        <strain evidence="12 13">MA2</strain>
    </source>
</reference>
<evidence type="ECO:0000256" key="7">
    <source>
        <dbReference type="ARBA" id="ARBA00022842"/>
    </source>
</evidence>
<sequence length="382" mass="41317">MSISFNPLALTQALPFLPLAQGDIDYQTERRTEPGLIERTLAEPATKVILTRNGLIAVPRGQGELADYENVKMRLATLPGAYMAAELGRNPEAVAMFLGSYGGRRDEHVVAVDITRVTARPASFGVDDGTDGSSRGSTAGRSGASDGGQGADAAFDETPAGPASRVRKSLLEQALDRFDWVDLRGFAPHASAREAGQATTAISLSIWHNRQRHCPTCGAPVETANGGWAQRCTDEADGRRLLFPRVEPAVITIIVDSEGRALMQHNAAWKNPTLYSVSAGFVEAGENLEHAARREALEEVGIRLGEVKYLGSQPWPYPASLMMAFKAQALTTDIRVDNVETVEARWVTPDEYMAAVISGRMSAPGKATIARYMIEEWLGHEL</sequence>
<dbReference type="InterPro" id="IPR050241">
    <property type="entry name" value="NAD-cap_RNA_hydrolase_NudC"/>
</dbReference>
<dbReference type="InterPro" id="IPR020084">
    <property type="entry name" value="NUDIX_hydrolase_CS"/>
</dbReference>
<evidence type="ECO:0000259" key="11">
    <source>
        <dbReference type="PROSITE" id="PS51462"/>
    </source>
</evidence>
<dbReference type="Gene3D" id="3.90.79.10">
    <property type="entry name" value="Nucleoside Triphosphate Pyrophosphohydrolase"/>
    <property type="match status" value="1"/>
</dbReference>
<accession>A0ABS5UPM2</accession>
<comment type="cofactor">
    <cofactor evidence="1">
        <name>Mg(2+)</name>
        <dbReference type="ChEBI" id="CHEBI:18420"/>
    </cofactor>
</comment>
<evidence type="ECO:0000256" key="4">
    <source>
        <dbReference type="ARBA" id="ARBA00012381"/>
    </source>
</evidence>
<feature type="compositionally biased region" description="Low complexity" evidence="10">
    <location>
        <begin position="131"/>
        <end position="144"/>
    </location>
</feature>
<protein>
    <recommendedName>
        <fullName evidence="4">NAD(+) diphosphatase</fullName>
        <ecNumber evidence="4">3.6.1.22</ecNumber>
    </recommendedName>
</protein>
<organism evidence="12 13">
    <name type="scientific">Bifidobacterium santillanense</name>
    <dbReference type="NCBI Taxonomy" id="2809028"/>
    <lineage>
        <taxon>Bacteria</taxon>
        <taxon>Bacillati</taxon>
        <taxon>Actinomycetota</taxon>
        <taxon>Actinomycetes</taxon>
        <taxon>Bifidobacteriales</taxon>
        <taxon>Bifidobacteriaceae</taxon>
        <taxon>Bifidobacterium</taxon>
    </lineage>
</organism>
<feature type="domain" description="Nudix hydrolase" evidence="11">
    <location>
        <begin position="244"/>
        <end position="375"/>
    </location>
</feature>
<comment type="similarity">
    <text evidence="3">Belongs to the Nudix hydrolase family. NudC subfamily.</text>
</comment>
<evidence type="ECO:0000313" key="13">
    <source>
        <dbReference type="Proteomes" id="UP000773064"/>
    </source>
</evidence>
<dbReference type="GO" id="GO:0016787">
    <property type="term" value="F:hydrolase activity"/>
    <property type="evidence" value="ECO:0007669"/>
    <property type="project" value="UniProtKB-KW"/>
</dbReference>
<dbReference type="InterPro" id="IPR000086">
    <property type="entry name" value="NUDIX_hydrolase_dom"/>
</dbReference>
<dbReference type="PROSITE" id="PS51462">
    <property type="entry name" value="NUDIX"/>
    <property type="match status" value="1"/>
</dbReference>
<comment type="catalytic activity">
    <reaction evidence="9">
        <text>a 5'-end NAD(+)-phospho-ribonucleoside in mRNA + H2O = a 5'-end phospho-adenosine-phospho-ribonucleoside in mRNA + beta-nicotinamide D-ribonucleotide + 2 H(+)</text>
        <dbReference type="Rhea" id="RHEA:60876"/>
        <dbReference type="Rhea" id="RHEA-COMP:15698"/>
        <dbReference type="Rhea" id="RHEA-COMP:15719"/>
        <dbReference type="ChEBI" id="CHEBI:14649"/>
        <dbReference type="ChEBI" id="CHEBI:15377"/>
        <dbReference type="ChEBI" id="CHEBI:15378"/>
        <dbReference type="ChEBI" id="CHEBI:144029"/>
        <dbReference type="ChEBI" id="CHEBI:144051"/>
    </reaction>
    <physiologicalReaction direction="left-to-right" evidence="9">
        <dbReference type="Rhea" id="RHEA:60877"/>
    </physiologicalReaction>
</comment>
<dbReference type="RefSeq" id="WP_214358117.1">
    <property type="nucleotide sequence ID" value="NZ_JAFEJS010000004.1"/>
</dbReference>
<evidence type="ECO:0000256" key="5">
    <source>
        <dbReference type="ARBA" id="ARBA00022723"/>
    </source>
</evidence>